<dbReference type="InterPro" id="IPR000210">
    <property type="entry name" value="BTB/POZ_dom"/>
</dbReference>
<dbReference type="AlphaFoldDB" id="A0ABC9AST6"/>
<dbReference type="Pfam" id="PF00651">
    <property type="entry name" value="BTB"/>
    <property type="match status" value="1"/>
</dbReference>
<dbReference type="Proteomes" id="UP001497457">
    <property type="component" value="Chromosome 23rd"/>
</dbReference>
<evidence type="ECO:0000259" key="3">
    <source>
        <dbReference type="PROSITE" id="PS50097"/>
    </source>
</evidence>
<feature type="domain" description="BTB" evidence="3">
    <location>
        <begin position="197"/>
        <end position="265"/>
    </location>
</feature>
<evidence type="ECO:0000256" key="1">
    <source>
        <dbReference type="ARBA" id="ARBA00004906"/>
    </source>
</evidence>
<dbReference type="SUPFAM" id="SSF54695">
    <property type="entry name" value="POZ domain"/>
    <property type="match status" value="1"/>
</dbReference>
<dbReference type="CDD" id="cd00121">
    <property type="entry name" value="MATH"/>
    <property type="match status" value="1"/>
</dbReference>
<evidence type="ECO:0000259" key="4">
    <source>
        <dbReference type="PROSITE" id="PS50144"/>
    </source>
</evidence>
<sequence length="372" mass="40555">MGGTGATPALSRSTIAVQEVTGSHVLTVDGYTKTKCLTTGQFFRSATFAAAGYRWSVKYYPNGCSADDANYISLFLVLDQTTLTVTAPDVKARYSFSLLDSKGKPVTSCTSRSTYSFFKGSLSMGSYQFIKAKVLEQSAYLCKDSFRVRIDITVLKETARYQEEATAAPPTATRFVEVPPRNIDRHLSHLLLSGEGADITFEVGEETVLAHRNILSARSPVFKTELFGPARGNNAMVFVWVEGIEAKVFRAMLHFVYTDSLPAEVEDNNETFKAMAWGLLVAADRYGVERLKLICEDKLCDCIDVSTAGKVMALAERHDCHGLKKACMEFLMSGSNLKAAIVSGGFGHLTNSCPSVLEELLAIFALSVPCSS</sequence>
<dbReference type="EMBL" id="OZ075132">
    <property type="protein sequence ID" value="CAL4983190.1"/>
    <property type="molecule type" value="Genomic_DNA"/>
</dbReference>
<dbReference type="InterPro" id="IPR008974">
    <property type="entry name" value="TRAF-like"/>
</dbReference>
<dbReference type="PANTHER" id="PTHR26379:SF483">
    <property type="entry name" value="OS11G0619800 PROTEIN"/>
    <property type="match status" value="1"/>
</dbReference>
<dbReference type="SMART" id="SM00061">
    <property type="entry name" value="MATH"/>
    <property type="match status" value="1"/>
</dbReference>
<dbReference type="InterPro" id="IPR056423">
    <property type="entry name" value="BACK_BPM_SPOP"/>
</dbReference>
<dbReference type="Proteomes" id="UP001497457">
    <property type="component" value="Chromosome 22rd"/>
</dbReference>
<dbReference type="InterPro" id="IPR011333">
    <property type="entry name" value="SKP1/BTB/POZ_sf"/>
</dbReference>
<dbReference type="PROSITE" id="PS50144">
    <property type="entry name" value="MATH"/>
    <property type="match status" value="1"/>
</dbReference>
<dbReference type="Pfam" id="PF24570">
    <property type="entry name" value="BACK_BPM_SPOP"/>
    <property type="match status" value="1"/>
</dbReference>
<dbReference type="Gene3D" id="1.25.40.420">
    <property type="match status" value="1"/>
</dbReference>
<protein>
    <submittedName>
        <fullName evidence="6">Uncharacterized protein</fullName>
    </submittedName>
</protein>
<name>A0ABC9AST6_9POAL</name>
<evidence type="ECO:0000313" key="7">
    <source>
        <dbReference type="Proteomes" id="UP001497457"/>
    </source>
</evidence>
<dbReference type="SUPFAM" id="SSF49599">
    <property type="entry name" value="TRAF domain-like"/>
    <property type="match status" value="1"/>
</dbReference>
<reference evidence="6" key="1">
    <citation type="submission" date="2024-10" db="EMBL/GenBank/DDBJ databases">
        <authorList>
            <person name="Ryan C."/>
        </authorList>
    </citation>
    <scope>NUCLEOTIDE SEQUENCE [LARGE SCALE GENOMIC DNA]</scope>
</reference>
<dbReference type="SMART" id="SM00225">
    <property type="entry name" value="BTB"/>
    <property type="match status" value="1"/>
</dbReference>
<accession>A0ABC9AST6</accession>
<comment type="similarity">
    <text evidence="2">Belongs to the Tdpoz family.</text>
</comment>
<evidence type="ECO:0000313" key="5">
    <source>
        <dbReference type="EMBL" id="CAL4983190.1"/>
    </source>
</evidence>
<dbReference type="Gene3D" id="2.60.210.10">
    <property type="entry name" value="Apoptosis, Tumor Necrosis Factor Receptor Associated Protein 2, Chain A"/>
    <property type="match status" value="1"/>
</dbReference>
<dbReference type="PROSITE" id="PS50097">
    <property type="entry name" value="BTB"/>
    <property type="match status" value="1"/>
</dbReference>
<organism evidence="6 7">
    <name type="scientific">Urochloa decumbens</name>
    <dbReference type="NCBI Taxonomy" id="240449"/>
    <lineage>
        <taxon>Eukaryota</taxon>
        <taxon>Viridiplantae</taxon>
        <taxon>Streptophyta</taxon>
        <taxon>Embryophyta</taxon>
        <taxon>Tracheophyta</taxon>
        <taxon>Spermatophyta</taxon>
        <taxon>Magnoliopsida</taxon>
        <taxon>Liliopsida</taxon>
        <taxon>Poales</taxon>
        <taxon>Poaceae</taxon>
        <taxon>PACMAD clade</taxon>
        <taxon>Panicoideae</taxon>
        <taxon>Panicodae</taxon>
        <taxon>Paniceae</taxon>
        <taxon>Melinidinae</taxon>
        <taxon>Urochloa</taxon>
    </lineage>
</organism>
<dbReference type="InterPro" id="IPR002083">
    <property type="entry name" value="MATH/TRAF_dom"/>
</dbReference>
<feature type="domain" description="MATH" evidence="4">
    <location>
        <begin position="21"/>
        <end position="152"/>
    </location>
</feature>
<dbReference type="Pfam" id="PF22486">
    <property type="entry name" value="MATH_2"/>
    <property type="match status" value="1"/>
</dbReference>
<dbReference type="EMBL" id="OZ075133">
    <property type="protein sequence ID" value="CAL4986488.1"/>
    <property type="molecule type" value="Genomic_DNA"/>
</dbReference>
<dbReference type="PANTHER" id="PTHR26379">
    <property type="entry name" value="BTB/POZ AND MATH DOMAIN-CONTAINING PROTEIN 1"/>
    <property type="match status" value="1"/>
</dbReference>
<gene>
    <name evidence="5" type="ORF">URODEC1_LOCUS56966</name>
    <name evidence="6" type="ORF">URODEC1_LOCUS58418</name>
</gene>
<comment type="pathway">
    <text evidence="1">Protein modification; protein ubiquitination.</text>
</comment>
<evidence type="ECO:0000313" key="6">
    <source>
        <dbReference type="EMBL" id="CAL4986488.1"/>
    </source>
</evidence>
<proteinExistence type="inferred from homology"/>
<dbReference type="InterPro" id="IPR045005">
    <property type="entry name" value="BPM1-6"/>
</dbReference>
<dbReference type="Gene3D" id="3.30.710.10">
    <property type="entry name" value="Potassium Channel Kv1.1, Chain A"/>
    <property type="match status" value="1"/>
</dbReference>
<evidence type="ECO:0000256" key="2">
    <source>
        <dbReference type="ARBA" id="ARBA00010846"/>
    </source>
</evidence>
<keyword evidence="7" id="KW-1185">Reference proteome</keyword>